<dbReference type="Proteomes" id="UP000445144">
    <property type="component" value="Unassembled WGS sequence"/>
</dbReference>
<gene>
    <name evidence="2" type="ORF">CHRY9293_02035</name>
</gene>
<evidence type="ECO:0008006" key="4">
    <source>
        <dbReference type="Google" id="ProtNLM"/>
    </source>
</evidence>
<keyword evidence="3" id="KW-1185">Reference proteome</keyword>
<feature type="signal peptide" evidence="1">
    <location>
        <begin position="1"/>
        <end position="17"/>
    </location>
</feature>
<dbReference type="RefSeq" id="WP_162032833.1">
    <property type="nucleotide sequence ID" value="NZ_CACVBR010000015.1"/>
</dbReference>
<reference evidence="2 3" key="1">
    <citation type="submission" date="2020-01" db="EMBL/GenBank/DDBJ databases">
        <authorList>
            <person name="Rodrigo-Torres L."/>
            <person name="Arahal R. D."/>
            <person name="Lucena T."/>
        </authorList>
    </citation>
    <scope>NUCLEOTIDE SEQUENCE [LARGE SCALE GENOMIC DNA]</scope>
    <source>
        <strain evidence="2 3">CECT 9293</strain>
    </source>
</reference>
<feature type="chain" id="PRO_5026940432" description="DUF4412 domain-containing protein" evidence="1">
    <location>
        <begin position="18"/>
        <end position="182"/>
    </location>
</feature>
<evidence type="ECO:0000313" key="3">
    <source>
        <dbReference type="Proteomes" id="UP000445144"/>
    </source>
</evidence>
<organism evidence="2 3">
    <name type="scientific">Chryseobacterium potabilaquae</name>
    <dbReference type="NCBI Taxonomy" id="2675057"/>
    <lineage>
        <taxon>Bacteria</taxon>
        <taxon>Pseudomonadati</taxon>
        <taxon>Bacteroidota</taxon>
        <taxon>Flavobacteriia</taxon>
        <taxon>Flavobacteriales</taxon>
        <taxon>Weeksellaceae</taxon>
        <taxon>Chryseobacterium group</taxon>
        <taxon>Chryseobacterium</taxon>
    </lineage>
</organism>
<proteinExistence type="predicted"/>
<protein>
    <recommendedName>
        <fullName evidence="4">DUF4412 domain-containing protein</fullName>
    </recommendedName>
</protein>
<dbReference type="EMBL" id="CACVBR010000015">
    <property type="protein sequence ID" value="CAA7195878.1"/>
    <property type="molecule type" value="Genomic_DNA"/>
</dbReference>
<keyword evidence="1" id="KW-0732">Signal</keyword>
<evidence type="ECO:0000256" key="1">
    <source>
        <dbReference type="SAM" id="SignalP"/>
    </source>
</evidence>
<accession>A0A6N4X5I8</accession>
<dbReference type="AlphaFoldDB" id="A0A6N4X5I8"/>
<sequence>MKKLFLLFIFISGFSFGQMENYVINDGQVQWQKVYETNKTFDEILKVVKNKNNIKITEQIENTITGEFKGLIMNYRKAGHTYMGTPIVLNETNKYYGLFKIEFKDGKYRATIRNVASEGMTMTMYGAGLGLGSDLDTTLEAMALNKKGEVRKGFPKVAGKIIDVTFLDLMDFTKVEEKNDNW</sequence>
<evidence type="ECO:0000313" key="2">
    <source>
        <dbReference type="EMBL" id="CAA7195878.1"/>
    </source>
</evidence>
<name>A0A6N4X5I8_9FLAO</name>